<organism evidence="2 3">
    <name type="scientific">Strongyloides papillosus</name>
    <name type="common">Intestinal threadworm</name>
    <dbReference type="NCBI Taxonomy" id="174720"/>
    <lineage>
        <taxon>Eukaryota</taxon>
        <taxon>Metazoa</taxon>
        <taxon>Ecdysozoa</taxon>
        <taxon>Nematoda</taxon>
        <taxon>Chromadorea</taxon>
        <taxon>Rhabditida</taxon>
        <taxon>Tylenchina</taxon>
        <taxon>Panagrolaimomorpha</taxon>
        <taxon>Strongyloidoidea</taxon>
        <taxon>Strongyloididae</taxon>
        <taxon>Strongyloides</taxon>
    </lineage>
</organism>
<name>A0A0N5BEG2_STREA</name>
<dbReference type="WBParaSite" id="SPAL_0000438700.1">
    <property type="protein sequence ID" value="SPAL_0000438700.1"/>
    <property type="gene ID" value="SPAL_0000438700"/>
</dbReference>
<accession>A0A0N5BEG2</accession>
<feature type="region of interest" description="Disordered" evidence="1">
    <location>
        <begin position="40"/>
        <end position="62"/>
    </location>
</feature>
<reference evidence="3" key="1">
    <citation type="submission" date="2017-02" db="UniProtKB">
        <authorList>
            <consortium name="WormBaseParasite"/>
        </authorList>
    </citation>
    <scope>IDENTIFICATION</scope>
</reference>
<protein>
    <submittedName>
        <fullName evidence="3">Uncharacterized protein</fullName>
    </submittedName>
</protein>
<feature type="compositionally biased region" description="Low complexity" evidence="1">
    <location>
        <begin position="82"/>
        <end position="95"/>
    </location>
</feature>
<evidence type="ECO:0000313" key="3">
    <source>
        <dbReference type="WBParaSite" id="SPAL_0000438700.1"/>
    </source>
</evidence>
<dbReference type="AlphaFoldDB" id="A0A0N5BEG2"/>
<evidence type="ECO:0000256" key="1">
    <source>
        <dbReference type="SAM" id="MobiDB-lite"/>
    </source>
</evidence>
<keyword evidence="2" id="KW-1185">Reference proteome</keyword>
<sequence>MQFMKYFGIFSILVVQYSFQDFSNGSPFLESVSLSEEELLESDSAEKTASSPYSLLNGTEMSNDASPAAILHLDQNKDNNDSLDSSDSSDFPDSSVGKKRLGQKLVCN</sequence>
<dbReference type="Proteomes" id="UP000046392">
    <property type="component" value="Unplaced"/>
</dbReference>
<proteinExistence type="predicted"/>
<feature type="region of interest" description="Disordered" evidence="1">
    <location>
        <begin position="74"/>
        <end position="108"/>
    </location>
</feature>
<feature type="compositionally biased region" description="Polar residues" evidence="1">
    <location>
        <begin position="47"/>
        <end position="62"/>
    </location>
</feature>
<evidence type="ECO:0000313" key="2">
    <source>
        <dbReference type="Proteomes" id="UP000046392"/>
    </source>
</evidence>